<accession>X0UZG6</accession>
<protein>
    <recommendedName>
        <fullName evidence="1">Pyridoxamine 5'-phosphate oxidase N-terminal domain-containing protein</fullName>
    </recommendedName>
</protein>
<evidence type="ECO:0000259" key="1">
    <source>
        <dbReference type="Pfam" id="PF01243"/>
    </source>
</evidence>
<dbReference type="AlphaFoldDB" id="X0UZG6"/>
<proteinExistence type="predicted"/>
<dbReference type="InterPro" id="IPR011576">
    <property type="entry name" value="Pyridox_Oxase_N"/>
</dbReference>
<dbReference type="PANTHER" id="PTHR40660:SF1">
    <property type="entry name" value="5'-PHOSPHATE OXIDASE PUTATIVE DOMAIN-CONTAINING PROTEIN-RELATED"/>
    <property type="match status" value="1"/>
</dbReference>
<feature type="domain" description="Pyridoxamine 5'-phosphate oxidase N-terminal" evidence="1">
    <location>
        <begin position="4"/>
        <end position="117"/>
    </location>
</feature>
<dbReference type="SUPFAM" id="SSF50475">
    <property type="entry name" value="FMN-binding split barrel"/>
    <property type="match status" value="1"/>
</dbReference>
<dbReference type="EMBL" id="BARS01020774">
    <property type="protein sequence ID" value="GAG11229.1"/>
    <property type="molecule type" value="Genomic_DNA"/>
</dbReference>
<gene>
    <name evidence="2" type="ORF">S01H1_33456</name>
</gene>
<evidence type="ECO:0000313" key="2">
    <source>
        <dbReference type="EMBL" id="GAG11229.1"/>
    </source>
</evidence>
<feature type="non-terminal residue" evidence="2">
    <location>
        <position position="140"/>
    </location>
</feature>
<comment type="caution">
    <text evidence="2">The sequence shown here is derived from an EMBL/GenBank/DDBJ whole genome shotgun (WGS) entry which is preliminary data.</text>
</comment>
<dbReference type="Pfam" id="PF01243">
    <property type="entry name" value="PNPOx_N"/>
    <property type="match status" value="1"/>
</dbReference>
<organism evidence="2">
    <name type="scientific">marine sediment metagenome</name>
    <dbReference type="NCBI Taxonomy" id="412755"/>
    <lineage>
        <taxon>unclassified sequences</taxon>
        <taxon>metagenomes</taxon>
        <taxon>ecological metagenomes</taxon>
    </lineage>
</organism>
<dbReference type="Gene3D" id="2.30.110.10">
    <property type="entry name" value="Electron Transport, Fmn-binding Protein, Chain A"/>
    <property type="match status" value="1"/>
</dbReference>
<dbReference type="PANTHER" id="PTHR40660">
    <property type="entry name" value="5'-PHOSPHATE OXIDASE PUTATIVE DOMAIN-CONTAINING PROTEIN-RELATED"/>
    <property type="match status" value="1"/>
</dbReference>
<sequence length="140" mass="15296">MVKITDDMREIVGRAKGWALATVDKEGIPNVVPIGNAKVLSDTEILLTDNFMNKTVENIKANPDKVAVSAWDWETVQGCQFKGTARIETSGEIFEEAVHLARSKAKARMTLLEAPRARAELVARIPRIGPKGAVIITVQS</sequence>
<reference evidence="2" key="1">
    <citation type="journal article" date="2014" name="Front. Microbiol.">
        <title>High frequency of phylogenetically diverse reductive dehalogenase-homologous genes in deep subseafloor sedimentary metagenomes.</title>
        <authorList>
            <person name="Kawai M."/>
            <person name="Futagami T."/>
            <person name="Toyoda A."/>
            <person name="Takaki Y."/>
            <person name="Nishi S."/>
            <person name="Hori S."/>
            <person name="Arai W."/>
            <person name="Tsubouchi T."/>
            <person name="Morono Y."/>
            <person name="Uchiyama I."/>
            <person name="Ito T."/>
            <person name="Fujiyama A."/>
            <person name="Inagaki F."/>
            <person name="Takami H."/>
        </authorList>
    </citation>
    <scope>NUCLEOTIDE SEQUENCE</scope>
    <source>
        <strain evidence="2">Expedition CK06-06</strain>
    </source>
</reference>
<dbReference type="InterPro" id="IPR012349">
    <property type="entry name" value="Split_barrel_FMN-bd"/>
</dbReference>
<name>X0UZG6_9ZZZZ</name>